<comment type="caution">
    <text evidence="2">The sequence shown here is derived from an EMBL/GenBank/DDBJ whole genome shotgun (WGS) entry which is preliminary data.</text>
</comment>
<dbReference type="InterPro" id="IPR036691">
    <property type="entry name" value="Endo/exonu/phosph_ase_sf"/>
</dbReference>
<dbReference type="SUPFAM" id="SSF56219">
    <property type="entry name" value="DNase I-like"/>
    <property type="match status" value="1"/>
</dbReference>
<organism evidence="2 3">
    <name type="scientific">Merluccius polli</name>
    <name type="common">Benguela hake</name>
    <name type="synonym">Merluccius cadenati</name>
    <dbReference type="NCBI Taxonomy" id="89951"/>
    <lineage>
        <taxon>Eukaryota</taxon>
        <taxon>Metazoa</taxon>
        <taxon>Chordata</taxon>
        <taxon>Craniata</taxon>
        <taxon>Vertebrata</taxon>
        <taxon>Euteleostomi</taxon>
        <taxon>Actinopterygii</taxon>
        <taxon>Neopterygii</taxon>
        <taxon>Teleostei</taxon>
        <taxon>Neoteleostei</taxon>
        <taxon>Acanthomorphata</taxon>
        <taxon>Zeiogadaria</taxon>
        <taxon>Gadariae</taxon>
        <taxon>Gadiformes</taxon>
        <taxon>Gadoidei</taxon>
        <taxon>Merlucciidae</taxon>
        <taxon>Merluccius</taxon>
    </lineage>
</organism>
<protein>
    <recommendedName>
        <fullName evidence="1">Endonuclease/exonuclease/phosphatase domain-containing protein</fullName>
    </recommendedName>
</protein>
<reference evidence="2" key="1">
    <citation type="journal article" date="2023" name="Front. Mar. Sci.">
        <title>A new Merluccius polli reference genome to investigate the effects of global change in West African waters.</title>
        <authorList>
            <person name="Mateo J.L."/>
            <person name="Blanco-Fernandez C."/>
            <person name="Garcia-Vazquez E."/>
            <person name="Machado-Schiaffino G."/>
        </authorList>
    </citation>
    <scope>NUCLEOTIDE SEQUENCE</scope>
    <source>
        <strain evidence="2">C29</strain>
        <tissue evidence="2">Fin</tissue>
    </source>
</reference>
<dbReference type="AlphaFoldDB" id="A0AA47P0Q3"/>
<dbReference type="PANTHER" id="PTHR33776:SF3">
    <property type="entry name" value="PHD-TYPE DOMAIN-CONTAINING PROTEIN"/>
    <property type="match status" value="1"/>
</dbReference>
<dbReference type="PANTHER" id="PTHR33776">
    <property type="entry name" value="ENDO/EXONUCLEASE/PHOSPHATASE DOMAIN-CONTAINING PROTEIN"/>
    <property type="match status" value="1"/>
</dbReference>
<name>A0AA47P0Q3_MERPO</name>
<dbReference type="InterPro" id="IPR005135">
    <property type="entry name" value="Endo/exonuclease/phosphatase"/>
</dbReference>
<dbReference type="Gene3D" id="3.60.10.10">
    <property type="entry name" value="Endonuclease/exonuclease/phosphatase"/>
    <property type="match status" value="1"/>
</dbReference>
<dbReference type="EMBL" id="JAOPHQ010003283">
    <property type="protein sequence ID" value="KAK0143688.1"/>
    <property type="molecule type" value="Genomic_DNA"/>
</dbReference>
<accession>A0AA47P0Q3</accession>
<proteinExistence type="predicted"/>
<evidence type="ECO:0000259" key="1">
    <source>
        <dbReference type="Pfam" id="PF14529"/>
    </source>
</evidence>
<keyword evidence="3" id="KW-1185">Reference proteome</keyword>
<dbReference type="Proteomes" id="UP001174136">
    <property type="component" value="Unassembled WGS sequence"/>
</dbReference>
<feature type="domain" description="Endonuclease/exonuclease/phosphatase" evidence="1">
    <location>
        <begin position="37"/>
        <end position="139"/>
    </location>
</feature>
<gene>
    <name evidence="2" type="ORF">N1851_018117</name>
</gene>
<dbReference type="Pfam" id="PF14529">
    <property type="entry name" value="Exo_endo_phos_2"/>
    <property type="match status" value="1"/>
</dbReference>
<evidence type="ECO:0000313" key="2">
    <source>
        <dbReference type="EMBL" id="KAK0143688.1"/>
    </source>
</evidence>
<sequence>MVYLKDCIQCNELLLSNCDLECIGLNITLSPQMSFILILMYRPPSSNNDFYEKFQNMLKECNFKKEVIIMGDFNVNWEDRSIRKNLKQITDGLDLSQLIKGPTRITQSTRTQIDLVFSNRPERTSKTYNMITGLSDHNLTLVIRKLTKKRFSSSTKEHESIRIPKNMQECFKNTIHSFNWNDLLFGKNLSEGSQIFSRSLLLHLAKDY</sequence>
<evidence type="ECO:0000313" key="3">
    <source>
        <dbReference type="Proteomes" id="UP001174136"/>
    </source>
</evidence>
<dbReference type="GO" id="GO:0003824">
    <property type="term" value="F:catalytic activity"/>
    <property type="evidence" value="ECO:0007669"/>
    <property type="project" value="InterPro"/>
</dbReference>